<keyword evidence="5" id="KW-0408">Iron</keyword>
<comment type="similarity">
    <text evidence="8">Belongs to the Bfd family.</text>
</comment>
<evidence type="ECO:0000256" key="1">
    <source>
        <dbReference type="ARBA" id="ARBA00022448"/>
    </source>
</evidence>
<accession>A0ABS2CA50</accession>
<feature type="domain" description="BFD-like [2Fe-2S]-binding" evidence="9">
    <location>
        <begin position="2"/>
        <end position="52"/>
    </location>
</feature>
<keyword evidence="11" id="KW-1185">Reference proteome</keyword>
<dbReference type="InterPro" id="IPR052371">
    <property type="entry name" value="BFD-associated_ferredoxin"/>
</dbReference>
<evidence type="ECO:0000256" key="2">
    <source>
        <dbReference type="ARBA" id="ARBA00022714"/>
    </source>
</evidence>
<keyword evidence="3" id="KW-0479">Metal-binding</keyword>
<gene>
    <name evidence="10" type="ORF">GM173_05435</name>
</gene>
<keyword evidence="2" id="KW-0001">2Fe-2S</keyword>
<proteinExistence type="inferred from homology"/>
<reference evidence="10 11" key="1">
    <citation type="submission" date="2019-11" db="EMBL/GenBank/DDBJ databases">
        <title>Novel Deefgea species.</title>
        <authorList>
            <person name="Han J.-H."/>
        </authorList>
    </citation>
    <scope>NUCLEOTIDE SEQUENCE [LARGE SCALE GENOMIC DNA]</scope>
    <source>
        <strain evidence="10 11">LMG 24817</strain>
    </source>
</reference>
<dbReference type="PANTHER" id="PTHR37424">
    <property type="entry name" value="BACTERIOFERRITIN-ASSOCIATED FERREDOXIN"/>
    <property type="match status" value="1"/>
</dbReference>
<comment type="caution">
    <text evidence="10">The sequence shown here is derived from an EMBL/GenBank/DDBJ whole genome shotgun (WGS) entry which is preliminary data.</text>
</comment>
<dbReference type="Pfam" id="PF04324">
    <property type="entry name" value="Fer2_BFD"/>
    <property type="match status" value="1"/>
</dbReference>
<evidence type="ECO:0000256" key="3">
    <source>
        <dbReference type="ARBA" id="ARBA00022723"/>
    </source>
</evidence>
<evidence type="ECO:0000256" key="7">
    <source>
        <dbReference type="ARBA" id="ARBA00039386"/>
    </source>
</evidence>
<dbReference type="Gene3D" id="1.10.10.1100">
    <property type="entry name" value="BFD-like [2Fe-2S]-binding domain"/>
    <property type="match status" value="1"/>
</dbReference>
<evidence type="ECO:0000259" key="9">
    <source>
        <dbReference type="Pfam" id="PF04324"/>
    </source>
</evidence>
<evidence type="ECO:0000313" key="11">
    <source>
        <dbReference type="Proteomes" id="UP001195660"/>
    </source>
</evidence>
<keyword evidence="6" id="KW-0411">Iron-sulfur</keyword>
<keyword evidence="1" id="KW-0813">Transport</keyword>
<protein>
    <recommendedName>
        <fullName evidence="7">Bacterioferritin-associated ferredoxin</fullName>
    </recommendedName>
</protein>
<evidence type="ECO:0000256" key="8">
    <source>
        <dbReference type="ARBA" id="ARBA00046332"/>
    </source>
</evidence>
<evidence type="ECO:0000313" key="10">
    <source>
        <dbReference type="EMBL" id="MBM5571022.1"/>
    </source>
</evidence>
<dbReference type="Proteomes" id="UP001195660">
    <property type="component" value="Unassembled WGS sequence"/>
</dbReference>
<evidence type="ECO:0000256" key="6">
    <source>
        <dbReference type="ARBA" id="ARBA00023014"/>
    </source>
</evidence>
<dbReference type="InterPro" id="IPR007419">
    <property type="entry name" value="BFD-like_2Fe2S-bd_dom"/>
</dbReference>
<evidence type="ECO:0000256" key="5">
    <source>
        <dbReference type="ARBA" id="ARBA00023004"/>
    </source>
</evidence>
<name>A0ABS2CA50_9NEIS</name>
<dbReference type="PANTHER" id="PTHR37424:SF1">
    <property type="entry name" value="BACTERIOFERRITIN-ASSOCIATED FERREDOXIN"/>
    <property type="match status" value="1"/>
</dbReference>
<dbReference type="EMBL" id="WOFE01000001">
    <property type="protein sequence ID" value="MBM5571022.1"/>
    <property type="molecule type" value="Genomic_DNA"/>
</dbReference>
<organism evidence="10 11">
    <name type="scientific">Deefgea chitinilytica</name>
    <dbReference type="NCBI Taxonomy" id="570276"/>
    <lineage>
        <taxon>Bacteria</taxon>
        <taxon>Pseudomonadati</taxon>
        <taxon>Pseudomonadota</taxon>
        <taxon>Betaproteobacteria</taxon>
        <taxon>Neisseriales</taxon>
        <taxon>Chitinibacteraceae</taxon>
        <taxon>Deefgea</taxon>
    </lineage>
</organism>
<dbReference type="RefSeq" id="WP_203570283.1">
    <property type="nucleotide sequence ID" value="NZ_WOFE01000001.1"/>
</dbReference>
<dbReference type="InterPro" id="IPR041854">
    <property type="entry name" value="BFD-like_2Fe2S-bd_dom_sf"/>
</dbReference>
<sequence length="71" mass="7618">MIVCVCNNVSDKAIRKAVEQSGVRTYIQLQRVTSAGTCCGKCGSCAKQVLNESVEQYEAAMLADLQDVAFA</sequence>
<evidence type="ECO:0000256" key="4">
    <source>
        <dbReference type="ARBA" id="ARBA00022982"/>
    </source>
</evidence>
<keyword evidence="4" id="KW-0249">Electron transport</keyword>